<evidence type="ECO:0000313" key="3">
    <source>
        <dbReference type="EMBL" id="KAG1534004.1"/>
    </source>
</evidence>
<dbReference type="AlphaFoldDB" id="A0A9P6XWZ5"/>
<feature type="transmembrane region" description="Helical" evidence="2">
    <location>
        <begin position="271"/>
        <end position="290"/>
    </location>
</feature>
<sequence length="484" mass="54559">MPKANSSQLKPSVSTMARAYAFGWAITTVPGLLSITIKALAGRNKQSAIQKAILVSIPLLLKRSLTSNGFPLLLAMSLGGQRILRLLYERYTTQQKKLSLKAAIFASSLFSIWTVRLIYPTIKTLDLTFFVLVRALDVFSHRVYASAKVRQRVPEWILEYSNVMVFMMASTEIIFSWFYEPQRLPKSYAQWITNMSGTDERILKTLRAMRSGEWVYGKDSAAGNMLIDFCEQLGLPRAYGDPRSGRMDCAVIHEGKLWGCEANAIYRFTKGFIKIFPVYLIVHLAPPLFFKTSRLMENPISSFSHILAASVRSSTFLGTYIAIIWYCICLVRTRVGHQILGVNQTRLDDTLGPLLASMLCGLSLLVESKHRRGEMALYVVPRALFSVTGRVLSPLKRQKWWGTFGSRLTEDIAFAVSVMVVIEAIFKDKDMVRPSIRGLMSWILKKELKNDASGDKLASDSSDSPEDDREETVLEIRVRQPLSP</sequence>
<accession>A0A9P6XWZ5</accession>
<dbReference type="OrthoDB" id="4021778at2759"/>
<evidence type="ECO:0000256" key="2">
    <source>
        <dbReference type="SAM" id="Phobius"/>
    </source>
</evidence>
<feature type="region of interest" description="Disordered" evidence="1">
    <location>
        <begin position="451"/>
        <end position="484"/>
    </location>
</feature>
<protein>
    <recommendedName>
        <fullName evidence="5">Transmembrane protein 135 N-terminal domain-containing protein</fullName>
    </recommendedName>
</protein>
<feature type="transmembrane region" description="Helical" evidence="2">
    <location>
        <begin position="157"/>
        <end position="179"/>
    </location>
</feature>
<dbReference type="PANTHER" id="PTHR12459:SF15">
    <property type="entry name" value="TRANSMEMBRANE PROTEIN 135"/>
    <property type="match status" value="1"/>
</dbReference>
<feature type="transmembrane region" description="Helical" evidence="2">
    <location>
        <begin position="100"/>
        <end position="119"/>
    </location>
</feature>
<name>A0A9P6XWZ5_RHIOR</name>
<keyword evidence="2" id="KW-0812">Transmembrane</keyword>
<evidence type="ECO:0000256" key="1">
    <source>
        <dbReference type="SAM" id="MobiDB-lite"/>
    </source>
</evidence>
<evidence type="ECO:0000313" key="4">
    <source>
        <dbReference type="Proteomes" id="UP000717996"/>
    </source>
</evidence>
<evidence type="ECO:0008006" key="5">
    <source>
        <dbReference type="Google" id="ProtNLM"/>
    </source>
</evidence>
<gene>
    <name evidence="3" type="ORF">G6F51_012331</name>
</gene>
<keyword evidence="2" id="KW-0472">Membrane</keyword>
<keyword evidence="2" id="KW-1133">Transmembrane helix</keyword>
<reference evidence="3" key="1">
    <citation type="journal article" date="2020" name="Microb. Genom.">
        <title>Genetic diversity of clinical and environmental Mucorales isolates obtained from an investigation of mucormycosis cases among solid organ transplant recipients.</title>
        <authorList>
            <person name="Nguyen M.H."/>
            <person name="Kaul D."/>
            <person name="Muto C."/>
            <person name="Cheng S.J."/>
            <person name="Richter R.A."/>
            <person name="Bruno V.M."/>
            <person name="Liu G."/>
            <person name="Beyhan S."/>
            <person name="Sundermann A.J."/>
            <person name="Mounaud S."/>
            <person name="Pasculle A.W."/>
            <person name="Nierman W.C."/>
            <person name="Driscoll E."/>
            <person name="Cumbie R."/>
            <person name="Clancy C.J."/>
            <person name="Dupont C.L."/>
        </authorList>
    </citation>
    <scope>NUCLEOTIDE SEQUENCE</scope>
    <source>
        <strain evidence="3">GL16</strain>
    </source>
</reference>
<feature type="transmembrane region" description="Helical" evidence="2">
    <location>
        <begin position="21"/>
        <end position="41"/>
    </location>
</feature>
<dbReference type="EMBL" id="JAANIT010003499">
    <property type="protein sequence ID" value="KAG1534004.1"/>
    <property type="molecule type" value="Genomic_DNA"/>
</dbReference>
<proteinExistence type="predicted"/>
<feature type="transmembrane region" description="Helical" evidence="2">
    <location>
        <begin position="311"/>
        <end position="331"/>
    </location>
</feature>
<dbReference type="PANTHER" id="PTHR12459">
    <property type="entry name" value="TRANSMEMBRANE PROTEIN 135-RELATED"/>
    <property type="match status" value="1"/>
</dbReference>
<comment type="caution">
    <text evidence="3">The sequence shown here is derived from an EMBL/GenBank/DDBJ whole genome shotgun (WGS) entry which is preliminary data.</text>
</comment>
<dbReference type="InterPro" id="IPR026749">
    <property type="entry name" value="Tmem135"/>
</dbReference>
<dbReference type="Proteomes" id="UP000717996">
    <property type="component" value="Unassembled WGS sequence"/>
</dbReference>
<organism evidence="3 4">
    <name type="scientific">Rhizopus oryzae</name>
    <name type="common">Mucormycosis agent</name>
    <name type="synonym">Rhizopus arrhizus var. delemar</name>
    <dbReference type="NCBI Taxonomy" id="64495"/>
    <lineage>
        <taxon>Eukaryota</taxon>
        <taxon>Fungi</taxon>
        <taxon>Fungi incertae sedis</taxon>
        <taxon>Mucoromycota</taxon>
        <taxon>Mucoromycotina</taxon>
        <taxon>Mucoromycetes</taxon>
        <taxon>Mucorales</taxon>
        <taxon>Mucorineae</taxon>
        <taxon>Rhizopodaceae</taxon>
        <taxon>Rhizopus</taxon>
    </lineage>
</organism>